<evidence type="ECO:0000313" key="3">
    <source>
        <dbReference type="Proteomes" id="UP000237655"/>
    </source>
</evidence>
<dbReference type="EMBL" id="CP027665">
    <property type="protein sequence ID" value="AVO38918.1"/>
    <property type="molecule type" value="Genomic_DNA"/>
</dbReference>
<dbReference type="InterPro" id="IPR032466">
    <property type="entry name" value="Metal_Hydrolase"/>
</dbReference>
<dbReference type="SUPFAM" id="SSF51338">
    <property type="entry name" value="Composite domain of metallo-dependent hydrolases"/>
    <property type="match status" value="1"/>
</dbReference>
<sequence>MTHADTIVTNGRVLTMDDTMPRAEAVALAAGCILAVGGADEIAALAGAATEVIDAGGGSVLPGFVESHLHLFTGGAELNHLHLDGCDSEPGLRRLLGDYAARRPDLPLVVGQGPDYGLFAGVVPRLLLDDIVADRPVALMAHDHHTVWANSAALRAAGVLHGRQTPDGHEVVMGADGLATGELLEPEAYGPVLALSGYFRSMLGLSTGREPDPAPDAEQRASDLADLARGLAHANAAGITSLVNMDGNFYTLDLLEELRRRGDLTARVRVPFHFLPEMEMADLDAATEMTGRWQDDWLCSGFVKMFMDGVIDSGTAFMKHDYPDRPGWRAHGRFEADRFARIATEIDRRGLQIAVHSIGDAATERVLDGYAAARRANGDSGLRHRVEHIELIDPADIPRLSDLGLIASMQPAHAPGCCGVPHEPTLTKIGRPRWNDAFAWRRIADSGAALALASDWPVSDISVLRGIHAAVTREAWCDDVPNQRLTLDEALRGYTIGGAHAEHSEAKKGSLSPGKLADLVILDRDIEAVDPAEIEHMRVRRTICGGRTVFTAA</sequence>
<keyword evidence="2" id="KW-0378">Hydrolase</keyword>
<dbReference type="InterPro" id="IPR033932">
    <property type="entry name" value="YtcJ-like"/>
</dbReference>
<evidence type="ECO:0000259" key="1">
    <source>
        <dbReference type="Pfam" id="PF07969"/>
    </source>
</evidence>
<dbReference type="Gene3D" id="3.10.310.70">
    <property type="match status" value="1"/>
</dbReference>
<protein>
    <submittedName>
        <fullName evidence="2">Amidohydrolase</fullName>
    </submittedName>
</protein>
<dbReference type="Proteomes" id="UP000237655">
    <property type="component" value="Chromosome"/>
</dbReference>
<evidence type="ECO:0000313" key="2">
    <source>
        <dbReference type="EMBL" id="AVO38918.1"/>
    </source>
</evidence>
<dbReference type="KEGG" id="thas:C6Y53_15210"/>
<dbReference type="InterPro" id="IPR011059">
    <property type="entry name" value="Metal-dep_hydrolase_composite"/>
</dbReference>
<dbReference type="AlphaFoldDB" id="A0A2S0MSN9"/>
<dbReference type="PANTHER" id="PTHR22642">
    <property type="entry name" value="IMIDAZOLONEPROPIONASE"/>
    <property type="match status" value="1"/>
</dbReference>
<gene>
    <name evidence="2" type="ORF">C6Y53_15210</name>
</gene>
<accession>A0A2S0MSN9</accession>
<feature type="domain" description="Amidohydrolase 3" evidence="1">
    <location>
        <begin position="51"/>
        <end position="550"/>
    </location>
</feature>
<dbReference type="SUPFAM" id="SSF51556">
    <property type="entry name" value="Metallo-dependent hydrolases"/>
    <property type="match status" value="1"/>
</dbReference>
<dbReference type="Gene3D" id="2.30.40.10">
    <property type="entry name" value="Urease, subunit C, domain 1"/>
    <property type="match status" value="1"/>
</dbReference>
<dbReference type="RefSeq" id="WP_106473228.1">
    <property type="nucleotide sequence ID" value="NZ_CP027665.1"/>
</dbReference>
<reference evidence="3" key="1">
    <citation type="submission" date="2018-03" db="EMBL/GenBank/DDBJ databases">
        <title>Genomic analysis of the strain SH-1 isolated from shrimp intestine.</title>
        <authorList>
            <person name="Kim Y.-S."/>
            <person name="Kim S.-E."/>
            <person name="Kim K.-H."/>
        </authorList>
    </citation>
    <scope>NUCLEOTIDE SEQUENCE [LARGE SCALE GENOMIC DNA]</scope>
    <source>
        <strain evidence="3">SH-1</strain>
    </source>
</reference>
<dbReference type="CDD" id="cd01300">
    <property type="entry name" value="YtcJ_like"/>
    <property type="match status" value="1"/>
</dbReference>
<dbReference type="PANTHER" id="PTHR22642:SF2">
    <property type="entry name" value="PROTEIN LONG AFTER FAR-RED 3"/>
    <property type="match status" value="1"/>
</dbReference>
<proteinExistence type="predicted"/>
<dbReference type="Pfam" id="PF07969">
    <property type="entry name" value="Amidohydro_3"/>
    <property type="match status" value="1"/>
</dbReference>
<organism evidence="2 3">
    <name type="scientific">Pukyongiella litopenaei</name>
    <dbReference type="NCBI Taxonomy" id="2605946"/>
    <lineage>
        <taxon>Bacteria</taxon>
        <taxon>Pseudomonadati</taxon>
        <taxon>Pseudomonadota</taxon>
        <taxon>Alphaproteobacteria</taxon>
        <taxon>Rhodobacterales</taxon>
        <taxon>Paracoccaceae</taxon>
        <taxon>Pukyongiella</taxon>
    </lineage>
</organism>
<name>A0A2S0MSN9_9RHOB</name>
<dbReference type="GO" id="GO:0016810">
    <property type="term" value="F:hydrolase activity, acting on carbon-nitrogen (but not peptide) bonds"/>
    <property type="evidence" value="ECO:0007669"/>
    <property type="project" value="InterPro"/>
</dbReference>
<dbReference type="Gene3D" id="3.20.20.140">
    <property type="entry name" value="Metal-dependent hydrolases"/>
    <property type="match status" value="1"/>
</dbReference>
<dbReference type="InterPro" id="IPR013108">
    <property type="entry name" value="Amidohydro_3"/>
</dbReference>
<keyword evidence="3" id="KW-1185">Reference proteome</keyword>